<dbReference type="GO" id="GO:0006508">
    <property type="term" value="P:proteolysis"/>
    <property type="evidence" value="ECO:0007669"/>
    <property type="project" value="InterPro"/>
</dbReference>
<dbReference type="Pfam" id="PF00561">
    <property type="entry name" value="Abhydrolase_1"/>
    <property type="match status" value="1"/>
</dbReference>
<dbReference type="Gene3D" id="3.40.50.1820">
    <property type="entry name" value="alpha/beta hydrolase"/>
    <property type="match status" value="1"/>
</dbReference>
<dbReference type="InterPro" id="IPR029058">
    <property type="entry name" value="AB_hydrolase_fold"/>
</dbReference>
<dbReference type="GO" id="GO:0008233">
    <property type="term" value="F:peptidase activity"/>
    <property type="evidence" value="ECO:0007669"/>
    <property type="project" value="InterPro"/>
</dbReference>
<gene>
    <name evidence="4" type="ORF">S01H1_49177</name>
</gene>
<accession>X0X579</accession>
<dbReference type="PANTHER" id="PTHR43798">
    <property type="entry name" value="MONOACYLGLYCEROL LIPASE"/>
    <property type="match status" value="1"/>
</dbReference>
<evidence type="ECO:0000256" key="2">
    <source>
        <dbReference type="ARBA" id="ARBA00022801"/>
    </source>
</evidence>
<dbReference type="AlphaFoldDB" id="X0X579"/>
<dbReference type="InterPro" id="IPR050266">
    <property type="entry name" value="AB_hydrolase_sf"/>
</dbReference>
<dbReference type="EMBL" id="BARS01031615">
    <property type="protein sequence ID" value="GAG20151.1"/>
    <property type="molecule type" value="Genomic_DNA"/>
</dbReference>
<reference evidence="4" key="1">
    <citation type="journal article" date="2014" name="Front. Microbiol.">
        <title>High frequency of phylogenetically diverse reductive dehalogenase-homologous genes in deep subseafloor sedimentary metagenomes.</title>
        <authorList>
            <person name="Kawai M."/>
            <person name="Futagami T."/>
            <person name="Toyoda A."/>
            <person name="Takaki Y."/>
            <person name="Nishi S."/>
            <person name="Hori S."/>
            <person name="Arai W."/>
            <person name="Tsubouchi T."/>
            <person name="Morono Y."/>
            <person name="Uchiyama I."/>
            <person name="Ito T."/>
            <person name="Fujiyama A."/>
            <person name="Inagaki F."/>
            <person name="Takami H."/>
        </authorList>
    </citation>
    <scope>NUCLEOTIDE SEQUENCE</scope>
    <source>
        <strain evidence="4">Expedition CK06-06</strain>
    </source>
</reference>
<comment type="similarity">
    <text evidence="1">Belongs to the peptidase S33 family.</text>
</comment>
<dbReference type="InterPro" id="IPR005945">
    <property type="entry name" value="Pro_imino_pep"/>
</dbReference>
<dbReference type="PIRSF" id="PIRSF005539">
    <property type="entry name" value="Pept_S33_TRI_F1"/>
    <property type="match status" value="1"/>
</dbReference>
<feature type="non-terminal residue" evidence="4">
    <location>
        <position position="1"/>
    </location>
</feature>
<dbReference type="InterPro" id="IPR002410">
    <property type="entry name" value="Peptidase_S33"/>
</dbReference>
<organism evidence="4">
    <name type="scientific">marine sediment metagenome</name>
    <dbReference type="NCBI Taxonomy" id="412755"/>
    <lineage>
        <taxon>unclassified sequences</taxon>
        <taxon>metagenomes</taxon>
        <taxon>ecological metagenomes</taxon>
    </lineage>
</organism>
<proteinExistence type="inferred from homology"/>
<keyword evidence="2" id="KW-0378">Hydrolase</keyword>
<dbReference type="SUPFAM" id="SSF53474">
    <property type="entry name" value="alpha/beta-Hydrolases"/>
    <property type="match status" value="1"/>
</dbReference>
<feature type="domain" description="AB hydrolase-1" evidence="3">
    <location>
        <begin position="18"/>
        <end position="259"/>
    </location>
</feature>
<sequence>VTGGKVWYRIVGEGDETPLLLLHGGPGFPSYYLNPLSALSKERPIIFLDQLGCGRSDDNTDTTLMTVDTFVEQLDQFRSALGLKEFYLYGHSWGTMLGIDYYLKYPKQVKALIFASPALSISRWVKDGKELIATLPDSVQIAIEINEERGNYNSPEYQHAVNLFYQNFVARKLPWDANMDSTFAEVNIDIYNYMWGPSEFTATGTLKDYERIDKLAEIRVPTLFICGEFDEARPSTVQYFQSLTPGSKYAMIEGAAHVTMH</sequence>
<feature type="non-terminal residue" evidence="4">
    <location>
        <position position="261"/>
    </location>
</feature>
<name>X0X579_9ZZZZ</name>
<protein>
    <recommendedName>
        <fullName evidence="3">AB hydrolase-1 domain-containing protein</fullName>
    </recommendedName>
</protein>
<evidence type="ECO:0000259" key="3">
    <source>
        <dbReference type="Pfam" id="PF00561"/>
    </source>
</evidence>
<dbReference type="NCBIfam" id="TIGR01250">
    <property type="entry name" value="pro_imino_pep_2"/>
    <property type="match status" value="1"/>
</dbReference>
<comment type="caution">
    <text evidence="4">The sequence shown here is derived from an EMBL/GenBank/DDBJ whole genome shotgun (WGS) entry which is preliminary data.</text>
</comment>
<dbReference type="PRINTS" id="PR00793">
    <property type="entry name" value="PROAMNOPTASE"/>
</dbReference>
<evidence type="ECO:0000256" key="1">
    <source>
        <dbReference type="ARBA" id="ARBA00010088"/>
    </source>
</evidence>
<evidence type="ECO:0000313" key="4">
    <source>
        <dbReference type="EMBL" id="GAG20151.1"/>
    </source>
</evidence>
<dbReference type="InterPro" id="IPR000073">
    <property type="entry name" value="AB_hydrolase_1"/>
</dbReference>